<evidence type="ECO:0000256" key="10">
    <source>
        <dbReference type="ARBA" id="ARBA00048721"/>
    </source>
</evidence>
<dbReference type="NCBIfam" id="TIGR00482">
    <property type="entry name" value="nicotinate (nicotinamide) nucleotide adenylyltransferase"/>
    <property type="match status" value="1"/>
</dbReference>
<dbReference type="SUPFAM" id="SSF52374">
    <property type="entry name" value="Nucleotidylyl transferase"/>
    <property type="match status" value="1"/>
</dbReference>
<evidence type="ECO:0000256" key="11">
    <source>
        <dbReference type="HAMAP-Rule" id="MF_00244"/>
    </source>
</evidence>
<dbReference type="NCBIfam" id="TIGR00125">
    <property type="entry name" value="cyt_tran_rel"/>
    <property type="match status" value="1"/>
</dbReference>
<accession>A0AAU9CG98</accession>
<protein>
    <recommendedName>
        <fullName evidence="11">Probable nicotinate-nucleotide adenylyltransferase</fullName>
        <ecNumber evidence="11">2.7.7.18</ecNumber>
    </recommendedName>
    <alternativeName>
        <fullName evidence="11">Deamido-NAD(+) diphosphorylase</fullName>
    </alternativeName>
    <alternativeName>
        <fullName evidence="11">Deamido-NAD(+) pyrophosphorylase</fullName>
    </alternativeName>
    <alternativeName>
        <fullName evidence="11">Nicotinate mononucleotide adenylyltransferase</fullName>
        <shortName evidence="11">NaMN adenylyltransferase</shortName>
    </alternativeName>
</protein>
<comment type="function">
    <text evidence="1 11">Catalyzes the reversible adenylation of nicotinate mononucleotide (NaMN) to nicotinic acid adenine dinucleotide (NaAD).</text>
</comment>
<evidence type="ECO:0000256" key="6">
    <source>
        <dbReference type="ARBA" id="ARBA00022695"/>
    </source>
</evidence>
<feature type="domain" description="Cytidyltransferase-like" evidence="12">
    <location>
        <begin position="5"/>
        <end position="162"/>
    </location>
</feature>
<dbReference type="EC" id="2.7.7.18" evidence="11"/>
<comment type="similarity">
    <text evidence="3 11">Belongs to the NadD family.</text>
</comment>
<keyword evidence="4 11" id="KW-0662">Pyridine nucleotide biosynthesis</keyword>
<organism evidence="13 14">
    <name type="scientific">Fulvitalea axinellae</name>
    <dbReference type="NCBI Taxonomy" id="1182444"/>
    <lineage>
        <taxon>Bacteria</taxon>
        <taxon>Pseudomonadati</taxon>
        <taxon>Bacteroidota</taxon>
        <taxon>Cytophagia</taxon>
        <taxon>Cytophagales</taxon>
        <taxon>Persicobacteraceae</taxon>
        <taxon>Fulvitalea</taxon>
    </lineage>
</organism>
<dbReference type="Pfam" id="PF01467">
    <property type="entry name" value="CTP_transf_like"/>
    <property type="match status" value="1"/>
</dbReference>
<evidence type="ECO:0000313" key="14">
    <source>
        <dbReference type="Proteomes" id="UP001348817"/>
    </source>
</evidence>
<dbReference type="RefSeq" id="WP_338392715.1">
    <property type="nucleotide sequence ID" value="NZ_AP025314.1"/>
</dbReference>
<dbReference type="PANTHER" id="PTHR39321:SF3">
    <property type="entry name" value="PHOSPHOPANTETHEINE ADENYLYLTRANSFERASE"/>
    <property type="match status" value="1"/>
</dbReference>
<name>A0AAU9CG98_9BACT</name>
<evidence type="ECO:0000256" key="7">
    <source>
        <dbReference type="ARBA" id="ARBA00022741"/>
    </source>
</evidence>
<dbReference type="CDD" id="cd02165">
    <property type="entry name" value="NMNAT"/>
    <property type="match status" value="1"/>
</dbReference>
<evidence type="ECO:0000256" key="9">
    <source>
        <dbReference type="ARBA" id="ARBA00023027"/>
    </source>
</evidence>
<dbReference type="InterPro" id="IPR014729">
    <property type="entry name" value="Rossmann-like_a/b/a_fold"/>
</dbReference>
<dbReference type="HAMAP" id="MF_00244">
    <property type="entry name" value="NaMN_adenylyltr"/>
    <property type="match status" value="1"/>
</dbReference>
<sequence length="189" mass="21883">MKIGLFFGSFNPIHVGHLIIGESMLEHAGFDQVWYVVSPQNPFKSRKSLLHEFDRYDMVVAAVEKNDRLSPCDVEFRMPKPSYTVDTLAYLGEKHPNYDFSVIIGGDNLSHFHKWKNHEVILEKGVVVYPRPGAKPSRFDDHPNVRFIDAPMVDISATFIRENIREGKSIRYLVTEPVMELIDSRRYFL</sequence>
<reference evidence="13 14" key="1">
    <citation type="submission" date="2021-12" db="EMBL/GenBank/DDBJ databases">
        <title>Genome sequencing of bacteria with rrn-lacking chromosome and rrn-plasmid.</title>
        <authorList>
            <person name="Anda M."/>
            <person name="Iwasaki W."/>
        </authorList>
    </citation>
    <scope>NUCLEOTIDE SEQUENCE [LARGE SCALE GENOMIC DNA]</scope>
    <source>
        <strain evidence="13 14">DSM 100852</strain>
    </source>
</reference>
<dbReference type="InterPro" id="IPR004821">
    <property type="entry name" value="Cyt_trans-like"/>
</dbReference>
<keyword evidence="6 11" id="KW-0548">Nucleotidyltransferase</keyword>
<comment type="pathway">
    <text evidence="2 11">Cofactor biosynthesis; NAD(+) biosynthesis; deamido-NAD(+) from nicotinate D-ribonucleotide: step 1/1.</text>
</comment>
<dbReference type="AlphaFoldDB" id="A0AAU9CG98"/>
<evidence type="ECO:0000256" key="3">
    <source>
        <dbReference type="ARBA" id="ARBA00009014"/>
    </source>
</evidence>
<keyword evidence="7 11" id="KW-0547">Nucleotide-binding</keyword>
<evidence type="ECO:0000256" key="5">
    <source>
        <dbReference type="ARBA" id="ARBA00022679"/>
    </source>
</evidence>
<evidence type="ECO:0000256" key="4">
    <source>
        <dbReference type="ARBA" id="ARBA00022642"/>
    </source>
</evidence>
<keyword evidence="9 11" id="KW-0520">NAD</keyword>
<dbReference type="GO" id="GO:0005524">
    <property type="term" value="F:ATP binding"/>
    <property type="evidence" value="ECO:0007669"/>
    <property type="project" value="UniProtKB-KW"/>
</dbReference>
<comment type="catalytic activity">
    <reaction evidence="10 11">
        <text>nicotinate beta-D-ribonucleotide + ATP + H(+) = deamido-NAD(+) + diphosphate</text>
        <dbReference type="Rhea" id="RHEA:22860"/>
        <dbReference type="ChEBI" id="CHEBI:15378"/>
        <dbReference type="ChEBI" id="CHEBI:30616"/>
        <dbReference type="ChEBI" id="CHEBI:33019"/>
        <dbReference type="ChEBI" id="CHEBI:57502"/>
        <dbReference type="ChEBI" id="CHEBI:58437"/>
        <dbReference type="EC" id="2.7.7.18"/>
    </reaction>
</comment>
<gene>
    <name evidence="11 13" type="primary">nadD</name>
    <name evidence="13" type="ORF">FUAX_36360</name>
</gene>
<evidence type="ECO:0000259" key="12">
    <source>
        <dbReference type="Pfam" id="PF01467"/>
    </source>
</evidence>
<dbReference type="Gene3D" id="3.40.50.620">
    <property type="entry name" value="HUPs"/>
    <property type="match status" value="1"/>
</dbReference>
<dbReference type="InterPro" id="IPR005248">
    <property type="entry name" value="NadD/NMNAT"/>
</dbReference>
<keyword evidence="14" id="KW-1185">Reference proteome</keyword>
<dbReference type="Proteomes" id="UP001348817">
    <property type="component" value="Chromosome"/>
</dbReference>
<dbReference type="PANTHER" id="PTHR39321">
    <property type="entry name" value="NICOTINATE-NUCLEOTIDE ADENYLYLTRANSFERASE-RELATED"/>
    <property type="match status" value="1"/>
</dbReference>
<keyword evidence="5 11" id="KW-0808">Transferase</keyword>
<dbReference type="EMBL" id="AP025314">
    <property type="protein sequence ID" value="BDD11204.1"/>
    <property type="molecule type" value="Genomic_DNA"/>
</dbReference>
<dbReference type="KEGG" id="fax:FUAX_36360"/>
<dbReference type="GO" id="GO:0009435">
    <property type="term" value="P:NAD+ biosynthetic process"/>
    <property type="evidence" value="ECO:0007669"/>
    <property type="project" value="UniProtKB-UniRule"/>
</dbReference>
<evidence type="ECO:0000256" key="2">
    <source>
        <dbReference type="ARBA" id="ARBA00005019"/>
    </source>
</evidence>
<proteinExistence type="inferred from homology"/>
<dbReference type="GO" id="GO:0004515">
    <property type="term" value="F:nicotinate-nucleotide adenylyltransferase activity"/>
    <property type="evidence" value="ECO:0007669"/>
    <property type="project" value="UniProtKB-UniRule"/>
</dbReference>
<evidence type="ECO:0000313" key="13">
    <source>
        <dbReference type="EMBL" id="BDD11204.1"/>
    </source>
</evidence>
<keyword evidence="8 11" id="KW-0067">ATP-binding</keyword>
<evidence type="ECO:0000256" key="8">
    <source>
        <dbReference type="ARBA" id="ARBA00022840"/>
    </source>
</evidence>
<evidence type="ECO:0000256" key="1">
    <source>
        <dbReference type="ARBA" id="ARBA00002324"/>
    </source>
</evidence>